<accession>A0ABP6C9J4</accession>
<proteinExistence type="predicted"/>
<keyword evidence="2" id="KW-1185">Reference proteome</keyword>
<sequence length="133" mass="14646">MGARAMAPRAREASREIRQDVSGDTLVAWAERSRRPQGVTEPSRGGLRFAFYGRVSTEDRQDPVTSRARRPESAALVAAMADPGRGFDAIVIGEYERAFYGGQFSLMAPLFEHYGVQLWTPELGVRSICGRGP</sequence>
<evidence type="ECO:0000313" key="1">
    <source>
        <dbReference type="EMBL" id="GAA2607937.1"/>
    </source>
</evidence>
<reference evidence="2" key="1">
    <citation type="journal article" date="2019" name="Int. J. Syst. Evol. Microbiol.">
        <title>The Global Catalogue of Microorganisms (GCM) 10K type strain sequencing project: providing services to taxonomists for standard genome sequencing and annotation.</title>
        <authorList>
            <consortium name="The Broad Institute Genomics Platform"/>
            <consortium name="The Broad Institute Genome Sequencing Center for Infectious Disease"/>
            <person name="Wu L."/>
            <person name="Ma J."/>
        </authorList>
    </citation>
    <scope>NUCLEOTIDE SEQUENCE [LARGE SCALE GENOMIC DNA]</scope>
    <source>
        <strain evidence="2">JCM 6833</strain>
    </source>
</reference>
<evidence type="ECO:0008006" key="3">
    <source>
        <dbReference type="Google" id="ProtNLM"/>
    </source>
</evidence>
<gene>
    <name evidence="1" type="ORF">GCM10010411_47710</name>
</gene>
<protein>
    <recommendedName>
        <fullName evidence="3">Resolvase/invertase-type recombinase catalytic domain-containing protein</fullName>
    </recommendedName>
</protein>
<comment type="caution">
    <text evidence="1">The sequence shown here is derived from an EMBL/GenBank/DDBJ whole genome shotgun (WGS) entry which is preliminary data.</text>
</comment>
<dbReference type="Proteomes" id="UP001501509">
    <property type="component" value="Unassembled WGS sequence"/>
</dbReference>
<organism evidence="1 2">
    <name type="scientific">Actinomadura fulvescens</name>
    <dbReference type="NCBI Taxonomy" id="46160"/>
    <lineage>
        <taxon>Bacteria</taxon>
        <taxon>Bacillati</taxon>
        <taxon>Actinomycetota</taxon>
        <taxon>Actinomycetes</taxon>
        <taxon>Streptosporangiales</taxon>
        <taxon>Thermomonosporaceae</taxon>
        <taxon>Actinomadura</taxon>
    </lineage>
</organism>
<dbReference type="EMBL" id="BAAATD010000006">
    <property type="protein sequence ID" value="GAA2607937.1"/>
    <property type="molecule type" value="Genomic_DNA"/>
</dbReference>
<evidence type="ECO:0000313" key="2">
    <source>
        <dbReference type="Proteomes" id="UP001501509"/>
    </source>
</evidence>
<name>A0ABP6C9J4_9ACTN</name>